<dbReference type="EMBL" id="CP069798">
    <property type="protein sequence ID" value="QRQ81683.1"/>
    <property type="molecule type" value="Genomic_DNA"/>
</dbReference>
<dbReference type="Pfam" id="PF13340">
    <property type="entry name" value="DUF4096"/>
    <property type="match status" value="1"/>
</dbReference>
<dbReference type="PANTHER" id="PTHR30007:SF1">
    <property type="entry name" value="BLR1914 PROTEIN"/>
    <property type="match status" value="1"/>
</dbReference>
<dbReference type="PANTHER" id="PTHR30007">
    <property type="entry name" value="PHP DOMAIN PROTEIN"/>
    <property type="match status" value="1"/>
</dbReference>
<gene>
    <name evidence="3" type="ORF">JQU52_13495</name>
</gene>
<dbReference type="GO" id="GO:0003677">
    <property type="term" value="F:DNA binding"/>
    <property type="evidence" value="ECO:0007669"/>
    <property type="project" value="InterPro"/>
</dbReference>
<dbReference type="Proteomes" id="UP000653156">
    <property type="component" value="Chromosome"/>
</dbReference>
<evidence type="ECO:0000259" key="1">
    <source>
        <dbReference type="Pfam" id="PF01609"/>
    </source>
</evidence>
<keyword evidence="4" id="KW-1185">Reference proteome</keyword>
<dbReference type="AlphaFoldDB" id="A0A892ZGC0"/>
<proteinExistence type="predicted"/>
<dbReference type="Pfam" id="PF01609">
    <property type="entry name" value="DDE_Tnp_1"/>
    <property type="match status" value="1"/>
</dbReference>
<name>A0A892ZGC0_9NEIS</name>
<accession>A0A892ZGC0</accession>
<reference evidence="3" key="1">
    <citation type="submission" date="2021-02" db="EMBL/GenBank/DDBJ databases">
        <title>Neisseriaceae sp. 26B isolated from the cloaca of a Common Toad-headed Turtle (Mesoclemmys nasuta).</title>
        <authorList>
            <person name="Spergser J."/>
            <person name="Busse H.-J."/>
        </authorList>
    </citation>
    <scope>NUCLEOTIDE SEQUENCE</scope>
    <source>
        <strain evidence="3">26B</strain>
    </source>
</reference>
<organism evidence="3 4">
    <name type="scientific">Paralysiella testudinis</name>
    <dbReference type="NCBI Taxonomy" id="2809020"/>
    <lineage>
        <taxon>Bacteria</taxon>
        <taxon>Pseudomonadati</taxon>
        <taxon>Pseudomonadota</taxon>
        <taxon>Betaproteobacteria</taxon>
        <taxon>Neisseriales</taxon>
        <taxon>Neisseriaceae</taxon>
        <taxon>Paralysiella</taxon>
    </lineage>
</organism>
<feature type="domain" description="Transposase IS4-like" evidence="1">
    <location>
        <begin position="88"/>
        <end position="245"/>
    </location>
</feature>
<protein>
    <submittedName>
        <fullName evidence="3">IS5 family transposase</fullName>
    </submittedName>
</protein>
<sequence length="268" mass="31106">MPRTLLEDEHWTKLLPILRDLGIYSKPNLRRILEGILYRIRTGIPWRDLPEYFGKYHTVYTAYNRWSEKGIFTAILKQLSQESDLEWVAIDGSYIRAHQHCASALSAQEDRAIGMSRGGRTSKIHLAVDAAGNPIEVIVTAGNIHDVTVAPELLDNINLAETELVNADKGYDSDRLREQIEQSGAKANIPYKSNRKEKNKDMDWYLYKIRHLVENAFCRLKHFRAIASRYDKLKRNFHSTVLLGCIVMWLPVKTHNLLEWIFTKQFRL</sequence>
<dbReference type="InterPro" id="IPR025161">
    <property type="entry name" value="IS402-like_dom"/>
</dbReference>
<feature type="domain" description="Insertion element IS402-like" evidence="2">
    <location>
        <begin position="6"/>
        <end position="75"/>
    </location>
</feature>
<dbReference type="GO" id="GO:0006313">
    <property type="term" value="P:DNA transposition"/>
    <property type="evidence" value="ECO:0007669"/>
    <property type="project" value="InterPro"/>
</dbReference>
<evidence type="ECO:0000313" key="3">
    <source>
        <dbReference type="EMBL" id="QRQ81683.1"/>
    </source>
</evidence>
<evidence type="ECO:0000313" key="4">
    <source>
        <dbReference type="Proteomes" id="UP000653156"/>
    </source>
</evidence>
<dbReference type="InterPro" id="IPR002559">
    <property type="entry name" value="Transposase_11"/>
</dbReference>
<dbReference type="RefSeq" id="WP_230338982.1">
    <property type="nucleotide sequence ID" value="NZ_CP069798.1"/>
</dbReference>
<evidence type="ECO:0000259" key="2">
    <source>
        <dbReference type="Pfam" id="PF13340"/>
    </source>
</evidence>
<dbReference type="GO" id="GO:0004803">
    <property type="term" value="F:transposase activity"/>
    <property type="evidence" value="ECO:0007669"/>
    <property type="project" value="InterPro"/>
</dbReference>
<dbReference type="NCBIfam" id="NF033580">
    <property type="entry name" value="transpos_IS5_3"/>
    <property type="match status" value="1"/>
</dbReference>
<dbReference type="KEGG" id="ptes:JQU52_13495"/>